<evidence type="ECO:0000256" key="2">
    <source>
        <dbReference type="SAM" id="MobiDB-lite"/>
    </source>
</evidence>
<feature type="compositionally biased region" description="Basic and acidic residues" evidence="2">
    <location>
        <begin position="385"/>
        <end position="401"/>
    </location>
</feature>
<dbReference type="PROSITE" id="PS50211">
    <property type="entry name" value="DENN"/>
    <property type="match status" value="1"/>
</dbReference>
<comment type="similarity">
    <text evidence="1">Belongs to the AVL9 family.</text>
</comment>
<dbReference type="Proteomes" id="UP000242188">
    <property type="component" value="Unassembled WGS sequence"/>
</dbReference>
<feature type="compositionally biased region" description="Basic and acidic residues" evidence="2">
    <location>
        <begin position="361"/>
        <end position="372"/>
    </location>
</feature>
<name>A0A210PVG1_MIZYE</name>
<feature type="region of interest" description="Disordered" evidence="2">
    <location>
        <begin position="628"/>
        <end position="660"/>
    </location>
</feature>
<protein>
    <submittedName>
        <fullName evidence="4">Late secretory pathway protein AVL9-like</fullName>
    </submittedName>
</protein>
<dbReference type="InterPro" id="IPR018307">
    <property type="entry name" value="ABL9/DENND6_dom"/>
</dbReference>
<comment type="caution">
    <text evidence="4">The sequence shown here is derived from an EMBL/GenBank/DDBJ whole genome shotgun (WGS) entry which is preliminary data.</text>
</comment>
<dbReference type="PANTHER" id="PTHR31017:SF1">
    <property type="entry name" value="LATE SECRETORY PATHWAY PROTEIN AVL9 HOMOLOG"/>
    <property type="match status" value="1"/>
</dbReference>
<evidence type="ECO:0000313" key="4">
    <source>
        <dbReference type="EMBL" id="OWF40478.1"/>
    </source>
</evidence>
<feature type="compositionally biased region" description="Polar residues" evidence="2">
    <location>
        <begin position="402"/>
        <end position="417"/>
    </location>
</feature>
<sequence>MAGMEVTRDSPVLHVVVIGFHHKKGCQVEFSYPPLIAGNEVDSHEVPEVWKHLPSLAIPDGAHNFTQDTIFFHLPSRDGNCTTVYGVACYRQMDACDLVNKTADVTRSTVQKSVCVLSRLPLFGLVKAKLELITHAYFEERDFTKVGLLEETYRNLTMSVTEGVRDGSRVFMGMSVRDVVCQFRHKIVLLFKLILLERRVLFCGPPVEKLCNTLLSIFSLFPGMIEFGLEEATSIGTSKKLSPTMRSTQIGSDEEEFLEIRYHSDSSQQSSPKLSLDPEIQLSIDTQISKLNVEEPNSPTITRGCDEDSGTSNPLAEKSYVSDSKTLHSSVSDDESNVTSSSVLTGEDISAITQLKSDSIKNRNSNCDKDSETLPVSNTTEDCDINEKPRELNEQTKKDQSNDLSIPNSNCDTSSELNSETSFILGMKSTEIKVPNSRSRGSSFHSSSPSPVTSPGQVVLTENTNPLANVNFITHIEAVQTGYTIQNSDSVIDMEEYSEMLEKMNSESTLKKSSNPELSVSLEGAKEGLLQHKLSDSVEELDSPESIQKIDKEDCFSWEEDRLFLSIEHELESSNKESSGEYSDNVTDADQTGLKAGKKTVSRQQSKVSEDGKADIDTSDLIEVDLVSSETSSKKSDGDKSQDDISLQDTDGKLSSPGSKAAALRNKLSSAFGTVRGKTSRLKRGGSSGQSSNNSPGDVPILEMSNSYLASRLQQDDCGFPLVIFSKGNVCHPYLSLQYYDLMQDVNIRAFVIGATNMLFKQKRHLTDVVIDTTEGHVDIHDKELQKVLSLTTADLRFADIVVKAVIEDDEEGAYFDGTEWEGGDEWLRAQFRIYLQSLLVSCKQDDVKHQEDFGMSFVQAFKTTHSYRVWTSTEHEGMKNIALGHPYHGNLGVSDIRMRLSHTMQSTERGKKINAAVSQTGKYVMQTGKVVGGALTQARSAMSSWFSSKGNKEQT</sequence>
<feature type="domain" description="UDENN" evidence="3">
    <location>
        <begin position="13"/>
        <end position="416"/>
    </location>
</feature>
<dbReference type="InterPro" id="IPR051731">
    <property type="entry name" value="DENND11/AVL9_GEFs"/>
</dbReference>
<feature type="region of interest" description="Disordered" evidence="2">
    <location>
        <begin position="434"/>
        <end position="458"/>
    </location>
</feature>
<reference evidence="4 5" key="1">
    <citation type="journal article" date="2017" name="Nat. Ecol. Evol.">
        <title>Scallop genome provides insights into evolution of bilaterian karyotype and development.</title>
        <authorList>
            <person name="Wang S."/>
            <person name="Zhang J."/>
            <person name="Jiao W."/>
            <person name="Li J."/>
            <person name="Xun X."/>
            <person name="Sun Y."/>
            <person name="Guo X."/>
            <person name="Huan P."/>
            <person name="Dong B."/>
            <person name="Zhang L."/>
            <person name="Hu X."/>
            <person name="Sun X."/>
            <person name="Wang J."/>
            <person name="Zhao C."/>
            <person name="Wang Y."/>
            <person name="Wang D."/>
            <person name="Huang X."/>
            <person name="Wang R."/>
            <person name="Lv J."/>
            <person name="Li Y."/>
            <person name="Zhang Z."/>
            <person name="Liu B."/>
            <person name="Lu W."/>
            <person name="Hui Y."/>
            <person name="Liang J."/>
            <person name="Zhou Z."/>
            <person name="Hou R."/>
            <person name="Li X."/>
            <person name="Liu Y."/>
            <person name="Li H."/>
            <person name="Ning X."/>
            <person name="Lin Y."/>
            <person name="Zhao L."/>
            <person name="Xing Q."/>
            <person name="Dou J."/>
            <person name="Li Y."/>
            <person name="Mao J."/>
            <person name="Guo H."/>
            <person name="Dou H."/>
            <person name="Li T."/>
            <person name="Mu C."/>
            <person name="Jiang W."/>
            <person name="Fu Q."/>
            <person name="Fu X."/>
            <person name="Miao Y."/>
            <person name="Liu J."/>
            <person name="Yu Q."/>
            <person name="Li R."/>
            <person name="Liao H."/>
            <person name="Li X."/>
            <person name="Kong Y."/>
            <person name="Jiang Z."/>
            <person name="Chourrout D."/>
            <person name="Li R."/>
            <person name="Bao Z."/>
        </authorList>
    </citation>
    <scope>NUCLEOTIDE SEQUENCE [LARGE SCALE GENOMIC DNA]</scope>
    <source>
        <strain evidence="4 5">PY_sf001</strain>
    </source>
</reference>
<dbReference type="OrthoDB" id="26278at2759"/>
<accession>A0A210PVG1</accession>
<feature type="compositionally biased region" description="Basic and acidic residues" evidence="2">
    <location>
        <begin position="632"/>
        <end position="643"/>
    </location>
</feature>
<feature type="compositionally biased region" description="Polar residues" evidence="2">
    <location>
        <begin position="292"/>
        <end position="301"/>
    </location>
</feature>
<evidence type="ECO:0000313" key="5">
    <source>
        <dbReference type="Proteomes" id="UP000242188"/>
    </source>
</evidence>
<dbReference type="GO" id="GO:0005737">
    <property type="term" value="C:cytoplasm"/>
    <property type="evidence" value="ECO:0007669"/>
    <property type="project" value="TreeGrafter"/>
</dbReference>
<dbReference type="AlphaFoldDB" id="A0A210PVG1"/>
<feature type="compositionally biased region" description="Polar residues" evidence="2">
    <location>
        <begin position="580"/>
        <end position="590"/>
    </location>
</feature>
<feature type="compositionally biased region" description="Polar residues" evidence="2">
    <location>
        <begin position="321"/>
        <end position="330"/>
    </location>
</feature>
<dbReference type="InterPro" id="IPR037516">
    <property type="entry name" value="Tripartite_DENN"/>
</dbReference>
<keyword evidence="5" id="KW-1185">Reference proteome</keyword>
<feature type="region of interest" description="Disordered" evidence="2">
    <location>
        <begin position="292"/>
        <end position="343"/>
    </location>
</feature>
<evidence type="ECO:0000256" key="1">
    <source>
        <dbReference type="ARBA" id="ARBA00038178"/>
    </source>
</evidence>
<gene>
    <name evidence="4" type="ORF">KP79_PYT19020</name>
</gene>
<feature type="region of interest" description="Disordered" evidence="2">
    <location>
        <begin position="572"/>
        <end position="614"/>
    </location>
</feature>
<evidence type="ECO:0000259" key="3">
    <source>
        <dbReference type="PROSITE" id="PS50211"/>
    </source>
</evidence>
<dbReference type="EMBL" id="NEDP02005461">
    <property type="protein sequence ID" value="OWF40478.1"/>
    <property type="molecule type" value="Genomic_DNA"/>
</dbReference>
<dbReference type="STRING" id="6573.A0A210PVG1"/>
<dbReference type="Pfam" id="PF09794">
    <property type="entry name" value="Avl9"/>
    <property type="match status" value="2"/>
</dbReference>
<feature type="compositionally biased region" description="Low complexity" evidence="2">
    <location>
        <begin position="435"/>
        <end position="455"/>
    </location>
</feature>
<dbReference type="PANTHER" id="PTHR31017">
    <property type="entry name" value="LATE SECRETORY PATHWAY PROTEIN AVL9-RELATED"/>
    <property type="match status" value="1"/>
</dbReference>
<proteinExistence type="inferred from homology"/>
<feature type="region of interest" description="Disordered" evidence="2">
    <location>
        <begin position="361"/>
        <end position="417"/>
    </location>
</feature>
<organism evidence="4 5">
    <name type="scientific">Mizuhopecten yessoensis</name>
    <name type="common">Japanese scallop</name>
    <name type="synonym">Patinopecten yessoensis</name>
    <dbReference type="NCBI Taxonomy" id="6573"/>
    <lineage>
        <taxon>Eukaryota</taxon>
        <taxon>Metazoa</taxon>
        <taxon>Spiralia</taxon>
        <taxon>Lophotrochozoa</taxon>
        <taxon>Mollusca</taxon>
        <taxon>Bivalvia</taxon>
        <taxon>Autobranchia</taxon>
        <taxon>Pteriomorphia</taxon>
        <taxon>Pectinida</taxon>
        <taxon>Pectinoidea</taxon>
        <taxon>Pectinidae</taxon>
        <taxon>Mizuhopecten</taxon>
    </lineage>
</organism>
<feature type="region of interest" description="Disordered" evidence="2">
    <location>
        <begin position="675"/>
        <end position="700"/>
    </location>
</feature>